<dbReference type="STRING" id="1077947.SAMN05216227_1004102"/>
<dbReference type="PANTHER" id="PTHR42850:SF4">
    <property type="entry name" value="ZINC-DEPENDENT ENDOPOLYPHOSPHATASE"/>
    <property type="match status" value="1"/>
</dbReference>
<dbReference type="GO" id="GO:0008803">
    <property type="term" value="F:bis(5'-nucleosyl)-tetraphosphatase (symmetrical) activity"/>
    <property type="evidence" value="ECO:0007669"/>
    <property type="project" value="TreeGrafter"/>
</dbReference>
<name>A0A1H8C8J6_9RHOB</name>
<dbReference type="RefSeq" id="WP_050517992.1">
    <property type="nucleotide sequence ID" value="NZ_FOCO01000004.1"/>
</dbReference>
<dbReference type="OrthoDB" id="9807890at2"/>
<reference evidence="2 3" key="1">
    <citation type="submission" date="2016-10" db="EMBL/GenBank/DDBJ databases">
        <authorList>
            <person name="de Groot N.N."/>
        </authorList>
    </citation>
    <scope>NUCLEOTIDE SEQUENCE [LARGE SCALE GENOMIC DNA]</scope>
    <source>
        <strain evidence="2 3">CGMCC 1.10836</strain>
    </source>
</reference>
<dbReference type="InterPro" id="IPR004843">
    <property type="entry name" value="Calcineurin-like_PHP"/>
</dbReference>
<accession>A0A1H8C8J6</accession>
<dbReference type="PANTHER" id="PTHR42850">
    <property type="entry name" value="METALLOPHOSPHOESTERASE"/>
    <property type="match status" value="1"/>
</dbReference>
<dbReference type="EMBL" id="FOCO01000004">
    <property type="protein sequence ID" value="SEM91403.1"/>
    <property type="molecule type" value="Genomic_DNA"/>
</dbReference>
<sequence>MQSYAIGDIHGHIDLLRAAHARIAVDKAAHGTPSAPIVHIGDLVDRGPDCRAVVDYLMQGVQAGQPWVVLKGNHDHLFTLFLDDPLAHDDGLRRDLSWLHPKIGGAATLASYGVENAGDRPIAPVHAEALVAVPQAHRDFLTSRPAYFAHEDRMFVHAGVRPGIAMADQAEGDLLWIRDGFLDYRGPYPWLLVHGHTALSAAVHYGNRVNIDSSAAYGGPLTAVVIDGADVFVLTDTGRVLLPVTPDAAIR</sequence>
<evidence type="ECO:0000313" key="2">
    <source>
        <dbReference type="EMBL" id="SEM91403.1"/>
    </source>
</evidence>
<dbReference type="Gene3D" id="3.60.21.10">
    <property type="match status" value="1"/>
</dbReference>
<organism evidence="2 3">
    <name type="scientific">Pseudorhodobacter antarcticus</name>
    <dbReference type="NCBI Taxonomy" id="1077947"/>
    <lineage>
        <taxon>Bacteria</taxon>
        <taxon>Pseudomonadati</taxon>
        <taxon>Pseudomonadota</taxon>
        <taxon>Alphaproteobacteria</taxon>
        <taxon>Rhodobacterales</taxon>
        <taxon>Paracoccaceae</taxon>
        <taxon>Pseudorhodobacter</taxon>
    </lineage>
</organism>
<dbReference type="SUPFAM" id="SSF56300">
    <property type="entry name" value="Metallo-dependent phosphatases"/>
    <property type="match status" value="1"/>
</dbReference>
<protein>
    <submittedName>
        <fullName evidence="2">Serine/threonine protein phosphatase 1</fullName>
    </submittedName>
</protein>
<evidence type="ECO:0000313" key="3">
    <source>
        <dbReference type="Proteomes" id="UP000183002"/>
    </source>
</evidence>
<dbReference type="Proteomes" id="UP000183002">
    <property type="component" value="Unassembled WGS sequence"/>
</dbReference>
<dbReference type="InterPro" id="IPR029052">
    <property type="entry name" value="Metallo-depent_PP-like"/>
</dbReference>
<dbReference type="GO" id="GO:0110154">
    <property type="term" value="P:RNA decapping"/>
    <property type="evidence" value="ECO:0007669"/>
    <property type="project" value="TreeGrafter"/>
</dbReference>
<dbReference type="AlphaFoldDB" id="A0A1H8C8J6"/>
<feature type="domain" description="Calcineurin-like phosphoesterase" evidence="1">
    <location>
        <begin position="4"/>
        <end position="210"/>
    </location>
</feature>
<keyword evidence="3" id="KW-1185">Reference proteome</keyword>
<dbReference type="GO" id="GO:0005737">
    <property type="term" value="C:cytoplasm"/>
    <property type="evidence" value="ECO:0007669"/>
    <property type="project" value="TreeGrafter"/>
</dbReference>
<proteinExistence type="predicted"/>
<dbReference type="Pfam" id="PF00149">
    <property type="entry name" value="Metallophos"/>
    <property type="match status" value="1"/>
</dbReference>
<gene>
    <name evidence="2" type="ORF">SAMN05216227_1004102</name>
</gene>
<dbReference type="GO" id="GO:0016791">
    <property type="term" value="F:phosphatase activity"/>
    <property type="evidence" value="ECO:0007669"/>
    <property type="project" value="TreeGrafter"/>
</dbReference>
<dbReference type="InterPro" id="IPR050126">
    <property type="entry name" value="Ap4A_hydrolase"/>
</dbReference>
<evidence type="ECO:0000259" key="1">
    <source>
        <dbReference type="Pfam" id="PF00149"/>
    </source>
</evidence>